<dbReference type="GO" id="GO:0005615">
    <property type="term" value="C:extracellular space"/>
    <property type="evidence" value="ECO:0007669"/>
    <property type="project" value="InterPro"/>
</dbReference>
<dbReference type="AlphaFoldDB" id="A0A3B3S4N0"/>
<dbReference type="Gene3D" id="2.30.39.10">
    <property type="entry name" value="Alpha-1-antitrypsin, domain 1"/>
    <property type="match status" value="1"/>
</dbReference>
<dbReference type="PANTHER" id="PTHR11461">
    <property type="entry name" value="SERINE PROTEASE INHIBITOR, SERPIN"/>
    <property type="match status" value="1"/>
</dbReference>
<feature type="chain" id="PRO_5017477824" description="Serpin domain-containing protein" evidence="3">
    <location>
        <begin position="20"/>
        <end position="508"/>
    </location>
</feature>
<dbReference type="SUPFAM" id="SSF56574">
    <property type="entry name" value="Serpins"/>
    <property type="match status" value="1"/>
</dbReference>
<comment type="similarity">
    <text evidence="1">Belongs to the serpin family.</text>
</comment>
<dbReference type="Ensembl" id="ENSPKIT00000005723.1">
    <property type="protein sequence ID" value="ENSPKIP00000025001.1"/>
    <property type="gene ID" value="ENSPKIG00000008034.1"/>
</dbReference>
<organism evidence="5 6">
    <name type="scientific">Paramormyrops kingsleyae</name>
    <dbReference type="NCBI Taxonomy" id="1676925"/>
    <lineage>
        <taxon>Eukaryota</taxon>
        <taxon>Metazoa</taxon>
        <taxon>Chordata</taxon>
        <taxon>Craniata</taxon>
        <taxon>Vertebrata</taxon>
        <taxon>Euteleostomi</taxon>
        <taxon>Actinopterygii</taxon>
        <taxon>Neopterygii</taxon>
        <taxon>Teleostei</taxon>
        <taxon>Osteoglossocephala</taxon>
        <taxon>Osteoglossomorpha</taxon>
        <taxon>Osteoglossiformes</taxon>
        <taxon>Mormyridae</taxon>
        <taxon>Paramormyrops</taxon>
    </lineage>
</organism>
<feature type="region of interest" description="Disordered" evidence="2">
    <location>
        <begin position="457"/>
        <end position="508"/>
    </location>
</feature>
<evidence type="ECO:0000313" key="5">
    <source>
        <dbReference type="Ensembl" id="ENSPKIP00000025001.1"/>
    </source>
</evidence>
<evidence type="ECO:0000256" key="1">
    <source>
        <dbReference type="RuleBase" id="RU000411"/>
    </source>
</evidence>
<dbReference type="SMART" id="SM00093">
    <property type="entry name" value="SERPIN"/>
    <property type="match status" value="1"/>
</dbReference>
<dbReference type="KEGG" id="pki:111847126"/>
<feature type="compositionally biased region" description="Basic and acidic residues" evidence="2">
    <location>
        <begin position="62"/>
        <end position="72"/>
    </location>
</feature>
<keyword evidence="6" id="KW-1185">Reference proteome</keyword>
<reference evidence="5" key="2">
    <citation type="submission" date="2025-09" db="UniProtKB">
        <authorList>
            <consortium name="Ensembl"/>
        </authorList>
    </citation>
    <scope>IDENTIFICATION</scope>
</reference>
<dbReference type="PANTHER" id="PTHR11461:SF20">
    <property type="entry name" value="ALPHA-2-ANTIPLASMIN"/>
    <property type="match status" value="1"/>
</dbReference>
<feature type="signal peptide" evidence="3">
    <location>
        <begin position="1"/>
        <end position="19"/>
    </location>
</feature>
<sequence>MDLWLLTLLLTSFHSCALAGDGKGPDAYGGSTVAPMPSTPPTPPTPPVSREEVPETPAVTHHSQENPAKELLQDAPPPLETVKGDSSEELVGCEASVSSAEVQKELGNAMMKFGLRLLEELPATEEQPNVMVSPLSVTVALSQLALGAVGDTETQLLRALHVDTLPCYHKALRRLLHRARDDTLQVASRLYLRPGFAVKPTFLRGSQQMYDSFLAELRSLEEVNEWVKAATQGQVTDFLSSLPPNVVLMLINAVHFKGEWEARFDPRFTSTDVFYVDDKHEVKVDMMHGPKYPLSLLIHHELDAQVARFPFKDHKSLLVVMPTLGKVNVSAIAAKFNTSELYASLPEPRNMEVKLPKFRIEYGQELEQALTSMGMGRLFSGPNLSRIAEGPLLVSSVQHKSSMELREEGAEAAAATGVSIMRWSPFFGVNQPFFFALVDDHTQTPVFLGVVNNPNPGAPLELRRLTGKRVVPDKGDKDDDESGDKMADKQGKNRADKVGPRTSKDQPK</sequence>
<dbReference type="STRING" id="1676925.ENSPKIP00000025001"/>
<dbReference type="InterPro" id="IPR000215">
    <property type="entry name" value="Serpin_fam"/>
</dbReference>
<reference evidence="5" key="1">
    <citation type="submission" date="2025-08" db="UniProtKB">
        <authorList>
            <consortium name="Ensembl"/>
        </authorList>
    </citation>
    <scope>IDENTIFICATION</scope>
</reference>
<protein>
    <recommendedName>
        <fullName evidence="4">Serpin domain-containing protein</fullName>
    </recommendedName>
</protein>
<accession>A0A3B3S4N0</accession>
<evidence type="ECO:0000256" key="2">
    <source>
        <dbReference type="SAM" id="MobiDB-lite"/>
    </source>
</evidence>
<evidence type="ECO:0000313" key="6">
    <source>
        <dbReference type="Proteomes" id="UP000261540"/>
    </source>
</evidence>
<dbReference type="InterPro" id="IPR042178">
    <property type="entry name" value="Serpin_sf_1"/>
</dbReference>
<dbReference type="GeneTree" id="ENSGT00940000158386"/>
<feature type="region of interest" description="Disordered" evidence="2">
    <location>
        <begin position="28"/>
        <end position="76"/>
    </location>
</feature>
<dbReference type="InterPro" id="IPR023796">
    <property type="entry name" value="Serpin_dom"/>
</dbReference>
<dbReference type="CTD" id="563663"/>
<keyword evidence="3" id="KW-0732">Signal</keyword>
<evidence type="ECO:0000256" key="3">
    <source>
        <dbReference type="SAM" id="SignalP"/>
    </source>
</evidence>
<feature type="compositionally biased region" description="Basic and acidic residues" evidence="2">
    <location>
        <begin position="470"/>
        <end position="508"/>
    </location>
</feature>
<feature type="domain" description="Serpin" evidence="4">
    <location>
        <begin position="115"/>
        <end position="454"/>
    </location>
</feature>
<dbReference type="Pfam" id="PF00079">
    <property type="entry name" value="Serpin"/>
    <property type="match status" value="1"/>
</dbReference>
<dbReference type="GO" id="GO:0004867">
    <property type="term" value="F:serine-type endopeptidase inhibitor activity"/>
    <property type="evidence" value="ECO:0007669"/>
    <property type="project" value="InterPro"/>
</dbReference>
<dbReference type="InterPro" id="IPR042185">
    <property type="entry name" value="Serpin_sf_2"/>
</dbReference>
<dbReference type="InterPro" id="IPR036186">
    <property type="entry name" value="Serpin_sf"/>
</dbReference>
<name>A0A3B3S4N0_9TELE</name>
<evidence type="ECO:0000259" key="4">
    <source>
        <dbReference type="SMART" id="SM00093"/>
    </source>
</evidence>
<dbReference type="OrthoDB" id="9947020at2759"/>
<dbReference type="Proteomes" id="UP000261540">
    <property type="component" value="Unplaced"/>
</dbReference>
<proteinExistence type="inferred from homology"/>
<dbReference type="Gene3D" id="3.30.497.10">
    <property type="entry name" value="Antithrombin, subunit I, domain 2"/>
    <property type="match status" value="1"/>
</dbReference>
<feature type="compositionally biased region" description="Pro residues" evidence="2">
    <location>
        <begin position="37"/>
        <end position="47"/>
    </location>
</feature>